<dbReference type="EMBL" id="PYGD01000001">
    <property type="protein sequence ID" value="PSK94458.1"/>
    <property type="molecule type" value="Genomic_DNA"/>
</dbReference>
<accession>A0A2P8DB59</accession>
<dbReference type="AlphaFoldDB" id="A0A2P8DB59"/>
<proteinExistence type="predicted"/>
<dbReference type="Proteomes" id="UP000240572">
    <property type="component" value="Unassembled WGS sequence"/>
</dbReference>
<gene>
    <name evidence="1" type="ORF">B0I18_101614</name>
</gene>
<organism evidence="1 2">
    <name type="scientific">Taibaiella chishuiensis</name>
    <dbReference type="NCBI Taxonomy" id="1434707"/>
    <lineage>
        <taxon>Bacteria</taxon>
        <taxon>Pseudomonadati</taxon>
        <taxon>Bacteroidota</taxon>
        <taxon>Chitinophagia</taxon>
        <taxon>Chitinophagales</taxon>
        <taxon>Chitinophagaceae</taxon>
        <taxon>Taibaiella</taxon>
    </lineage>
</organism>
<dbReference type="RefSeq" id="WP_106521161.1">
    <property type="nucleotide sequence ID" value="NZ_PYGD01000001.1"/>
</dbReference>
<evidence type="ECO:0000313" key="1">
    <source>
        <dbReference type="EMBL" id="PSK94458.1"/>
    </source>
</evidence>
<protein>
    <submittedName>
        <fullName evidence="1">Uncharacterized protein</fullName>
    </submittedName>
</protein>
<comment type="caution">
    <text evidence="1">The sequence shown here is derived from an EMBL/GenBank/DDBJ whole genome shotgun (WGS) entry which is preliminary data.</text>
</comment>
<keyword evidence="2" id="KW-1185">Reference proteome</keyword>
<evidence type="ECO:0000313" key="2">
    <source>
        <dbReference type="Proteomes" id="UP000240572"/>
    </source>
</evidence>
<reference evidence="1 2" key="1">
    <citation type="submission" date="2018-03" db="EMBL/GenBank/DDBJ databases">
        <title>Genomic Encyclopedia of Type Strains, Phase III (KMG-III): the genomes of soil and plant-associated and newly described type strains.</title>
        <authorList>
            <person name="Whitman W."/>
        </authorList>
    </citation>
    <scope>NUCLEOTIDE SEQUENCE [LARGE SCALE GENOMIC DNA]</scope>
    <source>
        <strain evidence="1 2">CGMCC 1.12700</strain>
    </source>
</reference>
<name>A0A2P8DB59_9BACT</name>
<dbReference type="OrthoDB" id="1834514at2"/>
<sequence>MKKLIVKFLVFVLPVLVVLLIPTIILRATGENFKPIDQLSLSGAKYIIGYSNNENNYSYLKWHVAADGPKNTVMALGSSRVMEFRAKMFDVPFYNLGWAATSLTHFQPFLESLPEEKYPQYLIIGLDQWYFNKNTDSLRDIPSKEKWKNSFTYFSQASIYRGIYSNLLHRKLKLSMLKQRDGVQRIGLNAVMNNVGFLNDGSMYYGDELTKLLNGDPASFDYKFHLTYDRINSGNRKFEYGSTLNPEAFVILERLLSYCKAHNIKVIAFLAPFSDEIYHYMEQSGNYSYIPKIYPAIKPVFERYNSELYDFTTVSSVNSNDQEVVDGLHGGELTYLKLVIKMLEKGSELNKVTNLDRLRQDATKPINRYTVYGI</sequence>